<feature type="non-terminal residue" evidence="4">
    <location>
        <position position="1"/>
    </location>
</feature>
<proteinExistence type="predicted"/>
<dbReference type="Gene3D" id="2.60.40.10">
    <property type="entry name" value="Immunoglobulins"/>
    <property type="match status" value="1"/>
</dbReference>
<reference evidence="4 5" key="1">
    <citation type="submission" date="2023-09" db="EMBL/GenBank/DDBJ databases">
        <authorList>
            <person name="Wang M."/>
        </authorList>
    </citation>
    <scope>NUCLEOTIDE SEQUENCE [LARGE SCALE GENOMIC DNA]</scope>
    <source>
        <strain evidence="4">GT-2023</strain>
        <tissue evidence="4">Liver</tissue>
    </source>
</reference>
<feature type="transmembrane region" description="Helical" evidence="1">
    <location>
        <begin position="115"/>
        <end position="138"/>
    </location>
</feature>
<keyword evidence="1" id="KW-0472">Membrane</keyword>
<feature type="signal peptide" evidence="2">
    <location>
        <begin position="1"/>
        <end position="16"/>
    </location>
</feature>
<dbReference type="EMBL" id="JAYMGO010000003">
    <property type="protein sequence ID" value="KAL1279232.1"/>
    <property type="molecule type" value="Genomic_DNA"/>
</dbReference>
<organism evidence="4 5">
    <name type="scientific">Cirrhinus molitorella</name>
    <name type="common">mud carp</name>
    <dbReference type="NCBI Taxonomy" id="172907"/>
    <lineage>
        <taxon>Eukaryota</taxon>
        <taxon>Metazoa</taxon>
        <taxon>Chordata</taxon>
        <taxon>Craniata</taxon>
        <taxon>Vertebrata</taxon>
        <taxon>Euteleostomi</taxon>
        <taxon>Actinopterygii</taxon>
        <taxon>Neopterygii</taxon>
        <taxon>Teleostei</taxon>
        <taxon>Ostariophysi</taxon>
        <taxon>Cypriniformes</taxon>
        <taxon>Cyprinidae</taxon>
        <taxon>Labeoninae</taxon>
        <taxon>Labeonini</taxon>
        <taxon>Cirrhinus</taxon>
    </lineage>
</organism>
<sequence length="249" mass="27862">CVICVLFCVSVSSSSSQTEISAGSSVTLYCQLHSSFTGVSCDDSGRSEGIHLLWVNQAGDKLTISDSRYQILFSSEHCIKTLNTTLLKEDDNREWRCEVTYRDEVKTSATYTVRYSVIVIIVEFAAFAAPTVILLQIICARRAASNDMWGPDEGFMGRKCGPHYGLAPGILKSGTYQTHAHFAHKYVMQDPYLCSQFTPMPTWPMPVPYGAHVISSYGLPMWDSYYKTYMGPADFTQPKPMPTQFPWNP</sequence>
<feature type="domain" description="Ig-like" evidence="3">
    <location>
        <begin position="9"/>
        <end position="112"/>
    </location>
</feature>
<dbReference type="PANTHER" id="PTHR11422:SF5">
    <property type="entry name" value="DIVERSE IMMUNOGLOBULIN DOMAIN-CONTAINING PROTEIN 1.1 ISOFORM X1-RELATED"/>
    <property type="match status" value="1"/>
</dbReference>
<evidence type="ECO:0000313" key="5">
    <source>
        <dbReference type="Proteomes" id="UP001558613"/>
    </source>
</evidence>
<dbReference type="InterPro" id="IPR007110">
    <property type="entry name" value="Ig-like_dom"/>
</dbReference>
<feature type="chain" id="PRO_5046734744" description="Ig-like domain-containing protein" evidence="2">
    <location>
        <begin position="17"/>
        <end position="249"/>
    </location>
</feature>
<keyword evidence="2" id="KW-0732">Signal</keyword>
<keyword evidence="5" id="KW-1185">Reference proteome</keyword>
<accession>A0ABR3NQS9</accession>
<gene>
    <name evidence="4" type="ORF">QQF64_025905</name>
</gene>
<protein>
    <recommendedName>
        <fullName evidence="3">Ig-like domain-containing protein</fullName>
    </recommendedName>
</protein>
<dbReference type="Proteomes" id="UP001558613">
    <property type="component" value="Unassembled WGS sequence"/>
</dbReference>
<evidence type="ECO:0000256" key="1">
    <source>
        <dbReference type="SAM" id="Phobius"/>
    </source>
</evidence>
<evidence type="ECO:0000259" key="3">
    <source>
        <dbReference type="PROSITE" id="PS50835"/>
    </source>
</evidence>
<evidence type="ECO:0000256" key="2">
    <source>
        <dbReference type="SAM" id="SignalP"/>
    </source>
</evidence>
<dbReference type="PROSITE" id="PS50835">
    <property type="entry name" value="IG_LIKE"/>
    <property type="match status" value="1"/>
</dbReference>
<comment type="caution">
    <text evidence="4">The sequence shown here is derived from an EMBL/GenBank/DDBJ whole genome shotgun (WGS) entry which is preliminary data.</text>
</comment>
<keyword evidence="1" id="KW-1133">Transmembrane helix</keyword>
<dbReference type="PANTHER" id="PTHR11422">
    <property type="entry name" value="T-CELL SURFACE GLYCOPROTEIN CD4"/>
    <property type="match status" value="1"/>
</dbReference>
<name>A0ABR3NQS9_9TELE</name>
<dbReference type="InterPro" id="IPR013783">
    <property type="entry name" value="Ig-like_fold"/>
</dbReference>
<keyword evidence="1" id="KW-0812">Transmembrane</keyword>
<evidence type="ECO:0000313" key="4">
    <source>
        <dbReference type="EMBL" id="KAL1279232.1"/>
    </source>
</evidence>